<dbReference type="RefSeq" id="WP_141814150.1">
    <property type="nucleotide sequence ID" value="NZ_VFPL01000001.1"/>
</dbReference>
<dbReference type="AlphaFoldDB" id="A0A5M9GGY7"/>
<name>A0A5M9GGY7_9SPHI</name>
<feature type="compositionally biased region" description="Basic residues" evidence="1">
    <location>
        <begin position="57"/>
        <end position="82"/>
    </location>
</feature>
<protein>
    <submittedName>
        <fullName evidence="3">Uncharacterized protein</fullName>
    </submittedName>
</protein>
<feature type="region of interest" description="Disordered" evidence="1">
    <location>
        <begin position="45"/>
        <end position="97"/>
    </location>
</feature>
<evidence type="ECO:0000313" key="4">
    <source>
        <dbReference type="Proteomes" id="UP000322918"/>
    </source>
</evidence>
<sequence>MKACSSIRFKAALLTFVFLLNTIVGFACAVGTDMGFNSGHHIEQKAVHSSEHTDKHNKPHTHGKHTHSRHAHSKHNHGKHKHDKDAANHHTSKSSKDNCCKDEVAKLTKADKLIQPGFDYSLLSLSTFILPSPVYGMGNSGILLVNVPNAYFVKHCRPPISDVRIAIQSFQI</sequence>
<evidence type="ECO:0000313" key="3">
    <source>
        <dbReference type="EMBL" id="KAA8473883.1"/>
    </source>
</evidence>
<organism evidence="3 4">
    <name type="scientific">Arcticibacter tournemirensis</name>
    <dbReference type="NCBI Taxonomy" id="699437"/>
    <lineage>
        <taxon>Bacteria</taxon>
        <taxon>Pseudomonadati</taxon>
        <taxon>Bacteroidota</taxon>
        <taxon>Sphingobacteriia</taxon>
        <taxon>Sphingobacteriales</taxon>
        <taxon>Sphingobacteriaceae</taxon>
        <taxon>Arcticibacter</taxon>
    </lineage>
</organism>
<evidence type="ECO:0000256" key="2">
    <source>
        <dbReference type="SAM" id="SignalP"/>
    </source>
</evidence>
<dbReference type="EMBL" id="VWNE01000070">
    <property type="protein sequence ID" value="KAA8473883.1"/>
    <property type="molecule type" value="Genomic_DNA"/>
</dbReference>
<dbReference type="OrthoDB" id="657403at2"/>
<reference evidence="3 4" key="1">
    <citation type="submission" date="2019-09" db="EMBL/GenBank/DDBJ databases">
        <title>Pararcticibacter amylolyticus gen. nov., sp. nov., isolated from a rottenly hemp rope, and reclassification of Pedobacter tournemirensis as Pararcticibacter tournemirensis comb. nov.</title>
        <authorList>
            <person name="Cai Y."/>
        </authorList>
    </citation>
    <scope>NUCLEOTIDE SEQUENCE [LARGE SCALE GENOMIC DNA]</scope>
    <source>
        <strain evidence="3 4">TF5-37.2-LB10</strain>
    </source>
</reference>
<evidence type="ECO:0000256" key="1">
    <source>
        <dbReference type="SAM" id="MobiDB-lite"/>
    </source>
</evidence>
<keyword evidence="2" id="KW-0732">Signal</keyword>
<feature type="signal peptide" evidence="2">
    <location>
        <begin position="1"/>
        <end position="29"/>
    </location>
</feature>
<dbReference type="PROSITE" id="PS51257">
    <property type="entry name" value="PROKAR_LIPOPROTEIN"/>
    <property type="match status" value="1"/>
</dbReference>
<keyword evidence="4" id="KW-1185">Reference proteome</keyword>
<proteinExistence type="predicted"/>
<accession>A0A5M9GGY7</accession>
<dbReference type="Proteomes" id="UP000322918">
    <property type="component" value="Unassembled WGS sequence"/>
</dbReference>
<feature type="compositionally biased region" description="Basic and acidic residues" evidence="1">
    <location>
        <begin position="83"/>
        <end position="97"/>
    </location>
</feature>
<gene>
    <name evidence="3" type="ORF">F1649_22545</name>
</gene>
<feature type="compositionally biased region" description="Basic and acidic residues" evidence="1">
    <location>
        <begin position="45"/>
        <end position="56"/>
    </location>
</feature>
<comment type="caution">
    <text evidence="3">The sequence shown here is derived from an EMBL/GenBank/DDBJ whole genome shotgun (WGS) entry which is preliminary data.</text>
</comment>
<feature type="chain" id="PRO_5024341680" evidence="2">
    <location>
        <begin position="30"/>
        <end position="172"/>
    </location>
</feature>